<dbReference type="EMBL" id="SGIU01000001">
    <property type="protein sequence ID" value="TAI48454.1"/>
    <property type="molecule type" value="Genomic_DNA"/>
</dbReference>
<comment type="caution">
    <text evidence="3">The sequence shown here is derived from an EMBL/GenBank/DDBJ whole genome shotgun (WGS) entry which is preliminary data.</text>
</comment>
<dbReference type="InterPro" id="IPR039672">
    <property type="entry name" value="MFS_2"/>
</dbReference>
<feature type="transmembrane region" description="Helical" evidence="2">
    <location>
        <begin position="116"/>
        <end position="142"/>
    </location>
</feature>
<feature type="transmembrane region" description="Helical" evidence="2">
    <location>
        <begin position="154"/>
        <end position="176"/>
    </location>
</feature>
<comment type="similarity">
    <text evidence="1">Belongs to the sodium:galactoside symporter (TC 2.A.2) family.</text>
</comment>
<feature type="transmembrane region" description="Helical" evidence="2">
    <location>
        <begin position="292"/>
        <end position="310"/>
    </location>
</feature>
<reference evidence="3 4" key="1">
    <citation type="submission" date="2019-02" db="EMBL/GenBank/DDBJ databases">
        <title>Draft genome sequence of Muricauda sp. 176CP4-71.</title>
        <authorList>
            <person name="Park J.-S."/>
        </authorList>
    </citation>
    <scope>NUCLEOTIDE SEQUENCE [LARGE SCALE GENOMIC DNA]</scope>
    <source>
        <strain evidence="3 4">176CP4-71</strain>
    </source>
</reference>
<feature type="transmembrane region" description="Helical" evidence="2">
    <location>
        <begin position="52"/>
        <end position="75"/>
    </location>
</feature>
<feature type="transmembrane region" description="Helical" evidence="2">
    <location>
        <begin position="322"/>
        <end position="341"/>
    </location>
</feature>
<dbReference type="GO" id="GO:0008643">
    <property type="term" value="P:carbohydrate transport"/>
    <property type="evidence" value="ECO:0007669"/>
    <property type="project" value="InterPro"/>
</dbReference>
<dbReference type="PANTHER" id="PTHR11328:SF24">
    <property type="entry name" value="MAJOR FACILITATOR SUPERFAMILY (MFS) PROFILE DOMAIN-CONTAINING PROTEIN"/>
    <property type="match status" value="1"/>
</dbReference>
<dbReference type="RefSeq" id="WP_130608507.1">
    <property type="nucleotide sequence ID" value="NZ_SGIU01000001.1"/>
</dbReference>
<feature type="transmembrane region" description="Helical" evidence="2">
    <location>
        <begin position="478"/>
        <end position="498"/>
    </location>
</feature>
<evidence type="ECO:0000256" key="2">
    <source>
        <dbReference type="SAM" id="Phobius"/>
    </source>
</evidence>
<dbReference type="GO" id="GO:0015293">
    <property type="term" value="F:symporter activity"/>
    <property type="evidence" value="ECO:0007669"/>
    <property type="project" value="InterPro"/>
</dbReference>
<dbReference type="Proteomes" id="UP000291981">
    <property type="component" value="Unassembled WGS sequence"/>
</dbReference>
<keyword evidence="2" id="KW-1133">Transmembrane helix</keyword>
<organism evidence="3 4">
    <name type="scientific">Flagellimonas allohymeniacidonis</name>
    <dbReference type="NCBI Taxonomy" id="2517819"/>
    <lineage>
        <taxon>Bacteria</taxon>
        <taxon>Pseudomonadati</taxon>
        <taxon>Bacteroidota</taxon>
        <taxon>Flavobacteriia</taxon>
        <taxon>Flavobacteriales</taxon>
        <taxon>Flavobacteriaceae</taxon>
        <taxon>Flagellimonas</taxon>
    </lineage>
</organism>
<keyword evidence="4" id="KW-1185">Reference proteome</keyword>
<feature type="transmembrane region" description="Helical" evidence="2">
    <location>
        <begin position="188"/>
        <end position="210"/>
    </location>
</feature>
<feature type="transmembrane region" description="Helical" evidence="2">
    <location>
        <begin position="389"/>
        <end position="416"/>
    </location>
</feature>
<dbReference type="Pfam" id="PF13347">
    <property type="entry name" value="MFS_2"/>
    <property type="match status" value="1"/>
</dbReference>
<protein>
    <submittedName>
        <fullName evidence="3">MFS transporter</fullName>
    </submittedName>
</protein>
<proteinExistence type="inferred from homology"/>
<feature type="transmembrane region" description="Helical" evidence="2">
    <location>
        <begin position="87"/>
        <end position="104"/>
    </location>
</feature>
<feature type="transmembrane region" description="Helical" evidence="2">
    <location>
        <begin position="25"/>
        <end position="46"/>
    </location>
</feature>
<name>A0A4Q8QF38_9FLAO</name>
<accession>A0A4Q8QF38</accession>
<sequence>MSNVVTPKKDKVPVGQKAAFGAGHFILNILPGTLGVFIQFFLLTAWGVDPLWAGLLGGLPRIFDSVTDPIMGFISDNTKSRWGRRRPYIFVGAIVSGILFFLMWQIDDNASQSYIIWHVMVLQLLFLIGNTMFATPLVGLGYEMTPDYNERTRLMAFSNTMGQIAWMIVPWLYVIIPDSNTFNTQTEGVRTMALIVGALCIVFGILPAMFCRGIDSANMANRKEINFKTLAANMKELWAGIVQVSKNKPFMKLCAATFLVFNGFQLVAAFGVFIIVFYMYSGSYELAGTWPAWFNTINAIITAFLVIPIISRMASKWGKRKAFIISTALSIAGYLLKWWGFDKELNNKFSETGLGKGLNSAVGSLFESLNPVLENIGMSWFSVDPGSDIPWLIFVPIPLFAFGMGGLFTLMMSMTADVCDLDELENGMPRKEGTFGAIYWLMVKIGQSIALVLGGLILKIVGFDPNVSEQTLDTMNRLRVADIVVPSLTAALAIWVMWKYSLNEQRAREIKAKLVERRGEL</sequence>
<feature type="transmembrane region" description="Helical" evidence="2">
    <location>
        <begin position="437"/>
        <end position="458"/>
    </location>
</feature>
<evidence type="ECO:0000313" key="4">
    <source>
        <dbReference type="Proteomes" id="UP000291981"/>
    </source>
</evidence>
<dbReference type="OrthoDB" id="9764596at2"/>
<dbReference type="Gene3D" id="1.20.1250.20">
    <property type="entry name" value="MFS general substrate transporter like domains"/>
    <property type="match status" value="2"/>
</dbReference>
<gene>
    <name evidence="3" type="ORF">EW142_01220</name>
</gene>
<dbReference type="AlphaFoldDB" id="A0A4Q8QF38"/>
<feature type="transmembrane region" description="Helical" evidence="2">
    <location>
        <begin position="253"/>
        <end position="280"/>
    </location>
</feature>
<evidence type="ECO:0000313" key="3">
    <source>
        <dbReference type="EMBL" id="TAI48454.1"/>
    </source>
</evidence>
<keyword evidence="2" id="KW-0812">Transmembrane</keyword>
<dbReference type="PANTHER" id="PTHR11328">
    <property type="entry name" value="MAJOR FACILITATOR SUPERFAMILY DOMAIN-CONTAINING PROTEIN"/>
    <property type="match status" value="1"/>
</dbReference>
<dbReference type="InterPro" id="IPR036259">
    <property type="entry name" value="MFS_trans_sf"/>
</dbReference>
<dbReference type="GO" id="GO:0005886">
    <property type="term" value="C:plasma membrane"/>
    <property type="evidence" value="ECO:0007669"/>
    <property type="project" value="TreeGrafter"/>
</dbReference>
<keyword evidence="2" id="KW-0472">Membrane</keyword>
<evidence type="ECO:0000256" key="1">
    <source>
        <dbReference type="ARBA" id="ARBA00009617"/>
    </source>
</evidence>
<dbReference type="SUPFAM" id="SSF103473">
    <property type="entry name" value="MFS general substrate transporter"/>
    <property type="match status" value="1"/>
</dbReference>